<dbReference type="EMBL" id="CM044702">
    <property type="protein sequence ID" value="KAI5676583.1"/>
    <property type="molecule type" value="Genomic_DNA"/>
</dbReference>
<reference evidence="2" key="1">
    <citation type="journal article" date="2023" name="Nat. Plants">
        <title>Single-cell RNA sequencing provides a high-resolution roadmap for understanding the multicellular compartmentation of specialized metabolism.</title>
        <authorList>
            <person name="Sun S."/>
            <person name="Shen X."/>
            <person name="Li Y."/>
            <person name="Li Y."/>
            <person name="Wang S."/>
            <person name="Li R."/>
            <person name="Zhang H."/>
            <person name="Shen G."/>
            <person name="Guo B."/>
            <person name="Wei J."/>
            <person name="Xu J."/>
            <person name="St-Pierre B."/>
            <person name="Chen S."/>
            <person name="Sun C."/>
        </authorList>
    </citation>
    <scope>NUCLEOTIDE SEQUENCE [LARGE SCALE GENOMIC DNA]</scope>
</reference>
<keyword evidence="2" id="KW-1185">Reference proteome</keyword>
<evidence type="ECO:0000313" key="1">
    <source>
        <dbReference type="EMBL" id="KAI5676583.1"/>
    </source>
</evidence>
<comment type="caution">
    <text evidence="1">The sequence shown here is derived from an EMBL/GenBank/DDBJ whole genome shotgun (WGS) entry which is preliminary data.</text>
</comment>
<proteinExistence type="predicted"/>
<protein>
    <submittedName>
        <fullName evidence="1">Uncharacterized protein</fullName>
    </submittedName>
</protein>
<accession>A0ACC0BV86</accession>
<name>A0ACC0BV86_CATRO</name>
<dbReference type="Proteomes" id="UP001060085">
    <property type="component" value="Linkage Group LG02"/>
</dbReference>
<gene>
    <name evidence="1" type="ORF">M9H77_07533</name>
</gene>
<organism evidence="1 2">
    <name type="scientific">Catharanthus roseus</name>
    <name type="common">Madagascar periwinkle</name>
    <name type="synonym">Vinca rosea</name>
    <dbReference type="NCBI Taxonomy" id="4058"/>
    <lineage>
        <taxon>Eukaryota</taxon>
        <taxon>Viridiplantae</taxon>
        <taxon>Streptophyta</taxon>
        <taxon>Embryophyta</taxon>
        <taxon>Tracheophyta</taxon>
        <taxon>Spermatophyta</taxon>
        <taxon>Magnoliopsida</taxon>
        <taxon>eudicotyledons</taxon>
        <taxon>Gunneridae</taxon>
        <taxon>Pentapetalae</taxon>
        <taxon>asterids</taxon>
        <taxon>lamiids</taxon>
        <taxon>Gentianales</taxon>
        <taxon>Apocynaceae</taxon>
        <taxon>Rauvolfioideae</taxon>
        <taxon>Vinceae</taxon>
        <taxon>Catharanthinae</taxon>
        <taxon>Catharanthus</taxon>
    </lineage>
</organism>
<evidence type="ECO:0000313" key="2">
    <source>
        <dbReference type="Proteomes" id="UP001060085"/>
    </source>
</evidence>
<sequence>MELKLGPITKAWIKKLKASFGIGDSGMVSYIEEALKNKFEEFQGQVKTSKLFTIYSISKDYSREKLGVENWLKVLQSKEVILERIWNQFYNQKMIHIKVVSGKPPIEGQFELSKVYRWSCAYSILSRSWNQGRPQARDGRRGDKVEENIIDHMEMLQDKKHGEMIICLNILERLLLLAKQTVEATMEEDCLSKTNLPSSRSVLPKPQASTYKNWPKKEDTPKVAFKDHSKPKVEGKGRLITNPTRCFKCNGVGHIAINHPTKGTLF</sequence>